<dbReference type="EMBL" id="MU858059">
    <property type="protein sequence ID" value="KAK4217535.1"/>
    <property type="molecule type" value="Genomic_DNA"/>
</dbReference>
<organism evidence="3 4">
    <name type="scientific">Rhypophila decipiens</name>
    <dbReference type="NCBI Taxonomy" id="261697"/>
    <lineage>
        <taxon>Eukaryota</taxon>
        <taxon>Fungi</taxon>
        <taxon>Dikarya</taxon>
        <taxon>Ascomycota</taxon>
        <taxon>Pezizomycotina</taxon>
        <taxon>Sordariomycetes</taxon>
        <taxon>Sordariomycetidae</taxon>
        <taxon>Sordariales</taxon>
        <taxon>Naviculisporaceae</taxon>
        <taxon>Rhypophila</taxon>
    </lineage>
</organism>
<name>A0AAN6YH20_9PEZI</name>
<dbReference type="Pfam" id="PF14420">
    <property type="entry name" value="Clr5"/>
    <property type="match status" value="1"/>
</dbReference>
<reference evidence="3" key="1">
    <citation type="journal article" date="2023" name="Mol. Phylogenet. Evol.">
        <title>Genome-scale phylogeny and comparative genomics of the fungal order Sordariales.</title>
        <authorList>
            <person name="Hensen N."/>
            <person name="Bonometti L."/>
            <person name="Westerberg I."/>
            <person name="Brannstrom I.O."/>
            <person name="Guillou S."/>
            <person name="Cros-Aarteil S."/>
            <person name="Calhoun S."/>
            <person name="Haridas S."/>
            <person name="Kuo A."/>
            <person name="Mondo S."/>
            <person name="Pangilinan J."/>
            <person name="Riley R."/>
            <person name="LaButti K."/>
            <person name="Andreopoulos B."/>
            <person name="Lipzen A."/>
            <person name="Chen C."/>
            <person name="Yan M."/>
            <person name="Daum C."/>
            <person name="Ng V."/>
            <person name="Clum A."/>
            <person name="Steindorff A."/>
            <person name="Ohm R.A."/>
            <person name="Martin F."/>
            <person name="Silar P."/>
            <person name="Natvig D.O."/>
            <person name="Lalanne C."/>
            <person name="Gautier V."/>
            <person name="Ament-Velasquez S.L."/>
            <person name="Kruys A."/>
            <person name="Hutchinson M.I."/>
            <person name="Powell A.J."/>
            <person name="Barry K."/>
            <person name="Miller A.N."/>
            <person name="Grigoriev I.V."/>
            <person name="Debuchy R."/>
            <person name="Gladieux P."/>
            <person name="Hiltunen Thoren M."/>
            <person name="Johannesson H."/>
        </authorList>
    </citation>
    <scope>NUCLEOTIDE SEQUENCE</scope>
    <source>
        <strain evidence="3">PSN293</strain>
    </source>
</reference>
<dbReference type="PANTHER" id="PTHR38788:SF3">
    <property type="entry name" value="CLR5 DOMAIN-CONTAINING PROTEIN"/>
    <property type="match status" value="1"/>
</dbReference>
<dbReference type="InterPro" id="IPR025676">
    <property type="entry name" value="Clr5_dom"/>
</dbReference>
<evidence type="ECO:0000313" key="3">
    <source>
        <dbReference type="EMBL" id="KAK4217535.1"/>
    </source>
</evidence>
<dbReference type="Proteomes" id="UP001301769">
    <property type="component" value="Unassembled WGS sequence"/>
</dbReference>
<keyword evidence="4" id="KW-1185">Reference proteome</keyword>
<evidence type="ECO:0000259" key="2">
    <source>
        <dbReference type="Pfam" id="PF14420"/>
    </source>
</evidence>
<feature type="region of interest" description="Disordered" evidence="1">
    <location>
        <begin position="465"/>
        <end position="516"/>
    </location>
</feature>
<feature type="region of interest" description="Disordered" evidence="1">
    <location>
        <begin position="1"/>
        <end position="24"/>
    </location>
</feature>
<protein>
    <recommendedName>
        <fullName evidence="2">Clr5 domain-containing protein</fullName>
    </recommendedName>
</protein>
<accession>A0AAN6YH20</accession>
<dbReference type="PANTHER" id="PTHR38788">
    <property type="entry name" value="CLR5 DOMAIN-CONTAINING PROTEIN"/>
    <property type="match status" value="1"/>
</dbReference>
<feature type="domain" description="Clr5" evidence="2">
    <location>
        <begin position="30"/>
        <end position="82"/>
    </location>
</feature>
<feature type="compositionally biased region" description="Low complexity" evidence="1">
    <location>
        <begin position="396"/>
        <end position="412"/>
    </location>
</feature>
<comment type="caution">
    <text evidence="3">The sequence shown here is derived from an EMBL/GenBank/DDBJ whole genome shotgun (WGS) entry which is preliminary data.</text>
</comment>
<gene>
    <name evidence="3" type="ORF">QBC37DRAFT_369959</name>
</gene>
<evidence type="ECO:0000256" key="1">
    <source>
        <dbReference type="SAM" id="MobiDB-lite"/>
    </source>
</evidence>
<feature type="compositionally biased region" description="Polar residues" evidence="1">
    <location>
        <begin position="488"/>
        <end position="508"/>
    </location>
</feature>
<proteinExistence type="predicted"/>
<feature type="region of interest" description="Disordered" evidence="1">
    <location>
        <begin position="387"/>
        <end position="422"/>
    </location>
</feature>
<sequence length="751" mass="83573">MASLVPPSLDSSDGQSETTAVRPKGKWATTEEWVAVRPMIRKMYMEDNVPLKEVMAIMETQHGFHGTIKMYKNKLNEWGFFKTYKPREVLDALRSLEARKAAGEEHPTTSMRGVEVDIGWIRDYMKRNRKRINKIARSQAQASASATSSASPPAMNDPKAVVTATGAIRVAEELLTTMNLYVDNAMSSGMWFVDTIGFYRSKKGNTGTYFLYDFWDRLDEASQAMSRAQEIDLLELLNPAFTRLNDIVREEDPRSFPFLLGCFEVLRLRGRSDLLETFLKYIWQLSSALLGPNYPHSQIWKQAYRMFRMGTHEELMEQVFMLLMDRYHSQGTQEMMVAAQLLGGHDINPYLRKCGSGLHIAYKVCLEKLELTIKQQLERLEADEQARLSSSVEGVTTEQAKASSSSSTEKTAGPPPPTPSEVRDRLANLRADYTAGVLGILRSQGQFREAQEALDVLAGPVSNPLYSAPSPSTSRSPSPTSETPLPCLNSSQTSANFPLIPPNTTSQNKPKRLKQPDKLTRLVSLVESKLQDGNMTSADHLHRLVEHLVDNPSVYRDEGWINWIFEGLANVPRLATTDSASRQKLIQNRAFRLAKEREWVLDEASGTTSMDGLSRSSSGPGGEEGMVDLADILGLRKDTRDTRDPGSVLNNMKLCAAVRDFAAGTTAALTTMVGSPGGTVIPAVTRRGGRRTARRRQSSGLGVADSPAATAWLEQVQEQNRREAAPVPVDKIYEMETICRGSLNYMYSTPR</sequence>
<feature type="region of interest" description="Disordered" evidence="1">
    <location>
        <begin position="136"/>
        <end position="158"/>
    </location>
</feature>
<evidence type="ECO:0000313" key="4">
    <source>
        <dbReference type="Proteomes" id="UP001301769"/>
    </source>
</evidence>
<dbReference type="AlphaFoldDB" id="A0AAN6YH20"/>
<feature type="compositionally biased region" description="Low complexity" evidence="1">
    <location>
        <begin position="467"/>
        <end position="486"/>
    </location>
</feature>
<feature type="region of interest" description="Disordered" evidence="1">
    <location>
        <begin position="604"/>
        <end position="626"/>
    </location>
</feature>
<reference evidence="3" key="2">
    <citation type="submission" date="2023-05" db="EMBL/GenBank/DDBJ databases">
        <authorList>
            <consortium name="Lawrence Berkeley National Laboratory"/>
            <person name="Steindorff A."/>
            <person name="Hensen N."/>
            <person name="Bonometti L."/>
            <person name="Westerberg I."/>
            <person name="Brannstrom I.O."/>
            <person name="Guillou S."/>
            <person name="Cros-Aarteil S."/>
            <person name="Calhoun S."/>
            <person name="Haridas S."/>
            <person name="Kuo A."/>
            <person name="Mondo S."/>
            <person name="Pangilinan J."/>
            <person name="Riley R."/>
            <person name="Labutti K."/>
            <person name="Andreopoulos B."/>
            <person name="Lipzen A."/>
            <person name="Chen C."/>
            <person name="Yanf M."/>
            <person name="Daum C."/>
            <person name="Ng V."/>
            <person name="Clum A."/>
            <person name="Ohm R."/>
            <person name="Martin F."/>
            <person name="Silar P."/>
            <person name="Natvig D."/>
            <person name="Lalanne C."/>
            <person name="Gautier V."/>
            <person name="Ament-Velasquez S.L."/>
            <person name="Kruys A."/>
            <person name="Hutchinson M.I."/>
            <person name="Powell A.J."/>
            <person name="Barry K."/>
            <person name="Miller A.N."/>
            <person name="Grigoriev I.V."/>
            <person name="Debuchy R."/>
            <person name="Gladieux P."/>
            <person name="Thoren M.H."/>
            <person name="Johannesson H."/>
        </authorList>
    </citation>
    <scope>NUCLEOTIDE SEQUENCE</scope>
    <source>
        <strain evidence="3">PSN293</strain>
    </source>
</reference>
<feature type="compositionally biased region" description="Low complexity" evidence="1">
    <location>
        <begin position="138"/>
        <end position="154"/>
    </location>
</feature>
<feature type="compositionally biased region" description="Polar residues" evidence="1">
    <location>
        <begin position="9"/>
        <end position="19"/>
    </location>
</feature>